<evidence type="ECO:0000256" key="13">
    <source>
        <dbReference type="PIRSR" id="PIRSR602401-1"/>
    </source>
</evidence>
<keyword evidence="11 14" id="KW-0503">Monooxygenase</keyword>
<evidence type="ECO:0000256" key="8">
    <source>
        <dbReference type="ARBA" id="ARBA00022848"/>
    </source>
</evidence>
<dbReference type="CDD" id="cd11056">
    <property type="entry name" value="CYP6-like"/>
    <property type="match status" value="1"/>
</dbReference>
<dbReference type="InterPro" id="IPR036396">
    <property type="entry name" value="Cyt_P450_sf"/>
</dbReference>
<dbReference type="InterPro" id="IPR050476">
    <property type="entry name" value="Insect_CytP450_Detox"/>
</dbReference>
<dbReference type="PROSITE" id="PS00086">
    <property type="entry name" value="CYTOCHROME_P450"/>
    <property type="match status" value="1"/>
</dbReference>
<dbReference type="SUPFAM" id="SSF48264">
    <property type="entry name" value="Cytochrome P450"/>
    <property type="match status" value="1"/>
</dbReference>
<dbReference type="GO" id="GO:0016705">
    <property type="term" value="F:oxidoreductase activity, acting on paired donors, with incorporation or reduction of molecular oxygen"/>
    <property type="evidence" value="ECO:0007669"/>
    <property type="project" value="InterPro"/>
</dbReference>
<gene>
    <name evidence="15" type="ORF">PPYR_02853</name>
</gene>
<evidence type="ECO:0008006" key="17">
    <source>
        <dbReference type="Google" id="ProtNLM"/>
    </source>
</evidence>
<dbReference type="GO" id="GO:0004497">
    <property type="term" value="F:monooxygenase activity"/>
    <property type="evidence" value="ECO:0007669"/>
    <property type="project" value="UniProtKB-KW"/>
</dbReference>
<dbReference type="Pfam" id="PF00067">
    <property type="entry name" value="p450"/>
    <property type="match status" value="1"/>
</dbReference>
<dbReference type="PANTHER" id="PTHR24292:SF45">
    <property type="entry name" value="CYTOCHROME P450 6G1-RELATED"/>
    <property type="match status" value="1"/>
</dbReference>
<dbReference type="Gene3D" id="1.10.630.10">
    <property type="entry name" value="Cytochrome P450"/>
    <property type="match status" value="1"/>
</dbReference>
<dbReference type="PANTHER" id="PTHR24292">
    <property type="entry name" value="CYTOCHROME P450"/>
    <property type="match status" value="1"/>
</dbReference>
<dbReference type="PRINTS" id="PR00463">
    <property type="entry name" value="EP450I"/>
</dbReference>
<evidence type="ECO:0000256" key="1">
    <source>
        <dbReference type="ARBA" id="ARBA00001971"/>
    </source>
</evidence>
<evidence type="ECO:0000256" key="2">
    <source>
        <dbReference type="ARBA" id="ARBA00004174"/>
    </source>
</evidence>
<proteinExistence type="inferred from homology"/>
<dbReference type="InterPro" id="IPR002401">
    <property type="entry name" value="Cyt_P450_E_grp-I"/>
</dbReference>
<keyword evidence="9 14" id="KW-0560">Oxidoreductase</keyword>
<evidence type="ECO:0000256" key="11">
    <source>
        <dbReference type="ARBA" id="ARBA00023033"/>
    </source>
</evidence>
<accession>A0A5N4A148</accession>
<evidence type="ECO:0000256" key="4">
    <source>
        <dbReference type="ARBA" id="ARBA00010617"/>
    </source>
</evidence>
<keyword evidence="6 13" id="KW-0479">Metal-binding</keyword>
<protein>
    <recommendedName>
        <fullName evidence="17">Cytochrome P450</fullName>
    </recommendedName>
</protein>
<dbReference type="OrthoDB" id="2789670at2759"/>
<keyword evidence="5 13" id="KW-0349">Heme</keyword>
<dbReference type="Proteomes" id="UP000327044">
    <property type="component" value="Unassembled WGS sequence"/>
</dbReference>
<dbReference type="FunFam" id="1.10.630.10:FF:000182">
    <property type="entry name" value="Cytochrome P450 3A4"/>
    <property type="match status" value="1"/>
</dbReference>
<organism evidence="15 16">
    <name type="scientific">Photinus pyralis</name>
    <name type="common">Common eastern firefly</name>
    <name type="synonym">Lampyris pyralis</name>
    <dbReference type="NCBI Taxonomy" id="7054"/>
    <lineage>
        <taxon>Eukaryota</taxon>
        <taxon>Metazoa</taxon>
        <taxon>Ecdysozoa</taxon>
        <taxon>Arthropoda</taxon>
        <taxon>Hexapoda</taxon>
        <taxon>Insecta</taxon>
        <taxon>Pterygota</taxon>
        <taxon>Neoptera</taxon>
        <taxon>Endopterygota</taxon>
        <taxon>Coleoptera</taxon>
        <taxon>Polyphaga</taxon>
        <taxon>Elateriformia</taxon>
        <taxon>Elateroidea</taxon>
        <taxon>Lampyridae</taxon>
        <taxon>Lampyrinae</taxon>
        <taxon>Photinus</taxon>
    </lineage>
</organism>
<evidence type="ECO:0000256" key="10">
    <source>
        <dbReference type="ARBA" id="ARBA00023004"/>
    </source>
</evidence>
<keyword evidence="7" id="KW-0256">Endoplasmic reticulum</keyword>
<name>A0A5N4A148_PHOPY</name>
<evidence type="ECO:0000313" key="15">
    <source>
        <dbReference type="EMBL" id="KAB0791053.1"/>
    </source>
</evidence>
<evidence type="ECO:0000256" key="6">
    <source>
        <dbReference type="ARBA" id="ARBA00022723"/>
    </source>
</evidence>
<dbReference type="InterPro" id="IPR017972">
    <property type="entry name" value="Cyt_P450_CS"/>
</dbReference>
<keyword evidence="10 13" id="KW-0408">Iron</keyword>
<evidence type="ECO:0000256" key="7">
    <source>
        <dbReference type="ARBA" id="ARBA00022824"/>
    </source>
</evidence>
<comment type="cofactor">
    <cofactor evidence="1 13">
        <name>heme</name>
        <dbReference type="ChEBI" id="CHEBI:30413"/>
    </cofactor>
</comment>
<comment type="similarity">
    <text evidence="4 14">Belongs to the cytochrome P450 family.</text>
</comment>
<dbReference type="InParanoid" id="A0A5N4A148"/>
<evidence type="ECO:0000256" key="5">
    <source>
        <dbReference type="ARBA" id="ARBA00022617"/>
    </source>
</evidence>
<comment type="subcellular location">
    <subcellularLocation>
        <location evidence="3">Endoplasmic reticulum membrane</location>
        <topology evidence="3">Peripheral membrane protein</topology>
    </subcellularLocation>
    <subcellularLocation>
        <location evidence="2">Microsome membrane</location>
        <topology evidence="2">Peripheral membrane protein</topology>
    </subcellularLocation>
</comment>
<evidence type="ECO:0000256" key="3">
    <source>
        <dbReference type="ARBA" id="ARBA00004406"/>
    </source>
</evidence>
<dbReference type="EMBL" id="VVIM01000011">
    <property type="protein sequence ID" value="KAB0791053.1"/>
    <property type="molecule type" value="Genomic_DNA"/>
</dbReference>
<keyword evidence="8" id="KW-0492">Microsome</keyword>
<evidence type="ECO:0000313" key="16">
    <source>
        <dbReference type="Proteomes" id="UP000327044"/>
    </source>
</evidence>
<sequence length="492" mass="56784">MWIFVVALVTLLILGYLYSTRKFDYWKKRNVPHFRPVPFFGTIYPVLMHKRSISQYLCDVYNMTDFSCGGFFLFDKPALVAKDPDLVKSVLMNDFSHFGDRNTAENKENDLLSAVSLFMLKNSEWEEARSRFTSTLSMGKVKAMFPLVVDAADRFVEHVRNVELSREVTECRELSIKYSLEALSAYAVGIQANSFQNSDFYQAARNLQNATFSRIVHSICYFFAHMFVKPFRMKFLEPESVKFVTEVFKKNVKLRREVEHTRVGLLEALIKMEGEFKNYNIDIQGLAISLEYITAGFMSNATTLSFSLYDLCVNPKHQIRLRGEIRSVIAKHGGLTYAALREMEYLDMCLKESLRRQPILGFLDRLCTKTYQIPNTDIIIDKGIPVYISLYGLHNDPRFFPNPEKYDPGRFAPENRDQLERFAYLPFGEGRRNCVGVNLANMIVKMGIVKLLLNFEIVPSKSTPDEITLEPSGFITIPKREEINVRFVKLAE</sequence>
<feature type="binding site" description="axial binding residue" evidence="13">
    <location>
        <position position="434"/>
    </location>
    <ligand>
        <name>heme</name>
        <dbReference type="ChEBI" id="CHEBI:30413"/>
    </ligand>
    <ligandPart>
        <name>Fe</name>
        <dbReference type="ChEBI" id="CHEBI:18248"/>
    </ligandPart>
</feature>
<dbReference type="AlphaFoldDB" id="A0A5N4A148"/>
<comment type="caution">
    <text evidence="15">The sequence shown here is derived from an EMBL/GenBank/DDBJ whole genome shotgun (WGS) entry which is preliminary data.</text>
</comment>
<evidence type="ECO:0000256" key="9">
    <source>
        <dbReference type="ARBA" id="ARBA00023002"/>
    </source>
</evidence>
<dbReference type="GO" id="GO:0005789">
    <property type="term" value="C:endoplasmic reticulum membrane"/>
    <property type="evidence" value="ECO:0007669"/>
    <property type="project" value="UniProtKB-SubCell"/>
</dbReference>
<dbReference type="PRINTS" id="PR00385">
    <property type="entry name" value="P450"/>
</dbReference>
<evidence type="ECO:0000256" key="14">
    <source>
        <dbReference type="RuleBase" id="RU000461"/>
    </source>
</evidence>
<keyword evidence="12" id="KW-0472">Membrane</keyword>
<evidence type="ECO:0000256" key="12">
    <source>
        <dbReference type="ARBA" id="ARBA00023136"/>
    </source>
</evidence>
<keyword evidence="16" id="KW-1185">Reference proteome</keyword>
<dbReference type="GO" id="GO:0020037">
    <property type="term" value="F:heme binding"/>
    <property type="evidence" value="ECO:0007669"/>
    <property type="project" value="InterPro"/>
</dbReference>
<dbReference type="InterPro" id="IPR001128">
    <property type="entry name" value="Cyt_P450"/>
</dbReference>
<dbReference type="GO" id="GO:0005506">
    <property type="term" value="F:iron ion binding"/>
    <property type="evidence" value="ECO:0007669"/>
    <property type="project" value="InterPro"/>
</dbReference>
<reference evidence="15 16" key="1">
    <citation type="journal article" date="2018" name="Elife">
        <title>Firefly genomes illuminate parallel origins of bioluminescence in beetles.</title>
        <authorList>
            <person name="Fallon T.R."/>
            <person name="Lower S.E."/>
            <person name="Chang C.H."/>
            <person name="Bessho-Uehara M."/>
            <person name="Martin G.J."/>
            <person name="Bewick A.J."/>
            <person name="Behringer M."/>
            <person name="Debat H.J."/>
            <person name="Wong I."/>
            <person name="Day J.C."/>
            <person name="Suvorov A."/>
            <person name="Silva C.J."/>
            <person name="Stanger-Hall K.F."/>
            <person name="Hall D.W."/>
            <person name="Schmitz R.J."/>
            <person name="Nelson D.R."/>
            <person name="Lewis S.M."/>
            <person name="Shigenobu S."/>
            <person name="Bybee S.M."/>
            <person name="Larracuente A.M."/>
            <person name="Oba Y."/>
            <person name="Weng J.K."/>
        </authorList>
    </citation>
    <scope>NUCLEOTIDE SEQUENCE [LARGE SCALE GENOMIC DNA]</scope>
    <source>
        <strain evidence="15">1611_PpyrPB1</strain>
        <tissue evidence="15">Whole body</tissue>
    </source>
</reference>